<gene>
    <name evidence="1" type="ORF">RND15_19725</name>
</gene>
<accession>A0ABU2XJ49</accession>
<sequence length="248" mass="26939">MTQDEPAEHRQFLDAVARALTEEDDIWQFHTPPGGSTLVARADDEAVALIAAGSLLDATVTVDDIARVADLAARVGTTPAREGRPAAFVCSRRTPSGDAVQAAYLRNLRILSVHPTGEGSWGYDVAILSSHGFTQPQNTATLSKQQWGDVHADIYDAVFHDAQQTPIASFAGMRAELAWQEESHVSSWGNPWGSRHFKLPAGTSMTIPGRPSLPVTGVTLQFHKETRPLRATREESAFAELASDWLWG</sequence>
<keyword evidence="2" id="KW-1185">Reference proteome</keyword>
<evidence type="ECO:0000313" key="1">
    <source>
        <dbReference type="EMBL" id="MDT0544918.1"/>
    </source>
</evidence>
<evidence type="ECO:0000313" key="2">
    <source>
        <dbReference type="Proteomes" id="UP001180754"/>
    </source>
</evidence>
<dbReference type="EMBL" id="JAVRFD010000009">
    <property type="protein sequence ID" value="MDT0544918.1"/>
    <property type="molecule type" value="Genomic_DNA"/>
</dbReference>
<name>A0ABU2XJ49_9ACTN</name>
<dbReference type="Proteomes" id="UP001180754">
    <property type="component" value="Unassembled WGS sequence"/>
</dbReference>
<organism evidence="1 2">
    <name type="scientific">Streptomyces lonegramiae</name>
    <dbReference type="NCBI Taxonomy" id="3075524"/>
    <lineage>
        <taxon>Bacteria</taxon>
        <taxon>Bacillati</taxon>
        <taxon>Actinomycetota</taxon>
        <taxon>Actinomycetes</taxon>
        <taxon>Kitasatosporales</taxon>
        <taxon>Streptomycetaceae</taxon>
        <taxon>Streptomyces</taxon>
    </lineage>
</organism>
<proteinExistence type="predicted"/>
<protein>
    <submittedName>
        <fullName evidence="1">Uncharacterized protein</fullName>
    </submittedName>
</protein>
<dbReference type="RefSeq" id="WP_311725383.1">
    <property type="nucleotide sequence ID" value="NZ_JAVRFD010000009.1"/>
</dbReference>
<reference evidence="1" key="1">
    <citation type="submission" date="2024-05" db="EMBL/GenBank/DDBJ databases">
        <title>30 novel species of actinomycetes from the DSMZ collection.</title>
        <authorList>
            <person name="Nouioui I."/>
        </authorList>
    </citation>
    <scope>NUCLEOTIDE SEQUENCE</scope>
    <source>
        <strain evidence="1">DSM 41529</strain>
    </source>
</reference>
<comment type="caution">
    <text evidence="1">The sequence shown here is derived from an EMBL/GenBank/DDBJ whole genome shotgun (WGS) entry which is preliminary data.</text>
</comment>